<accession>A0A9K3ED42</accession>
<evidence type="ECO:0000313" key="2">
    <source>
        <dbReference type="EMBL" id="KAF5770299.1"/>
    </source>
</evidence>
<keyword evidence="1" id="KW-0472">Membrane</keyword>
<keyword evidence="3" id="KW-1185">Reference proteome</keyword>
<name>A0A9K3ED42_HELAN</name>
<organism evidence="2 3">
    <name type="scientific">Helianthus annuus</name>
    <name type="common">Common sunflower</name>
    <dbReference type="NCBI Taxonomy" id="4232"/>
    <lineage>
        <taxon>Eukaryota</taxon>
        <taxon>Viridiplantae</taxon>
        <taxon>Streptophyta</taxon>
        <taxon>Embryophyta</taxon>
        <taxon>Tracheophyta</taxon>
        <taxon>Spermatophyta</taxon>
        <taxon>Magnoliopsida</taxon>
        <taxon>eudicotyledons</taxon>
        <taxon>Gunneridae</taxon>
        <taxon>Pentapetalae</taxon>
        <taxon>asterids</taxon>
        <taxon>campanulids</taxon>
        <taxon>Asterales</taxon>
        <taxon>Asteraceae</taxon>
        <taxon>Asteroideae</taxon>
        <taxon>Heliantheae alliance</taxon>
        <taxon>Heliantheae</taxon>
        <taxon>Helianthus</taxon>
    </lineage>
</organism>
<dbReference type="Gramene" id="mRNA:HanXRQr2_Chr14g0657881">
    <property type="protein sequence ID" value="CDS:HanXRQr2_Chr14g0657881.1"/>
    <property type="gene ID" value="HanXRQr2_Chr14g0657881"/>
</dbReference>
<dbReference type="AlphaFoldDB" id="A0A9K3ED42"/>
<keyword evidence="1" id="KW-1133">Transmembrane helix</keyword>
<keyword evidence="1" id="KW-0812">Transmembrane</keyword>
<sequence length="67" mass="7972">MNHVGFEPFILLCYVNKLVYSLIAFALKLYFNTCCRLTNEVWMIDETSVGWTRYTPRLIYILLLCML</sequence>
<evidence type="ECO:0000313" key="3">
    <source>
        <dbReference type="Proteomes" id="UP000215914"/>
    </source>
</evidence>
<proteinExistence type="predicted"/>
<comment type="caution">
    <text evidence="2">The sequence shown here is derived from an EMBL/GenBank/DDBJ whole genome shotgun (WGS) entry which is preliminary data.</text>
</comment>
<reference evidence="2" key="1">
    <citation type="journal article" date="2017" name="Nature">
        <title>The sunflower genome provides insights into oil metabolism, flowering and Asterid evolution.</title>
        <authorList>
            <person name="Badouin H."/>
            <person name="Gouzy J."/>
            <person name="Grassa C.J."/>
            <person name="Murat F."/>
            <person name="Staton S.E."/>
            <person name="Cottret L."/>
            <person name="Lelandais-Briere C."/>
            <person name="Owens G.L."/>
            <person name="Carrere S."/>
            <person name="Mayjonade B."/>
            <person name="Legrand L."/>
            <person name="Gill N."/>
            <person name="Kane N.C."/>
            <person name="Bowers J.E."/>
            <person name="Hubner S."/>
            <person name="Bellec A."/>
            <person name="Berard A."/>
            <person name="Berges H."/>
            <person name="Blanchet N."/>
            <person name="Boniface M.C."/>
            <person name="Brunel D."/>
            <person name="Catrice O."/>
            <person name="Chaidir N."/>
            <person name="Claudel C."/>
            <person name="Donnadieu C."/>
            <person name="Faraut T."/>
            <person name="Fievet G."/>
            <person name="Helmstetter N."/>
            <person name="King M."/>
            <person name="Knapp S.J."/>
            <person name="Lai Z."/>
            <person name="Le Paslier M.C."/>
            <person name="Lippi Y."/>
            <person name="Lorenzon L."/>
            <person name="Mandel J.R."/>
            <person name="Marage G."/>
            <person name="Marchand G."/>
            <person name="Marquand E."/>
            <person name="Bret-Mestries E."/>
            <person name="Morien E."/>
            <person name="Nambeesan S."/>
            <person name="Nguyen T."/>
            <person name="Pegot-Espagnet P."/>
            <person name="Pouilly N."/>
            <person name="Raftis F."/>
            <person name="Sallet E."/>
            <person name="Schiex T."/>
            <person name="Thomas J."/>
            <person name="Vandecasteele C."/>
            <person name="Vares D."/>
            <person name="Vear F."/>
            <person name="Vautrin S."/>
            <person name="Crespi M."/>
            <person name="Mangin B."/>
            <person name="Burke J.M."/>
            <person name="Salse J."/>
            <person name="Munos S."/>
            <person name="Vincourt P."/>
            <person name="Rieseberg L.H."/>
            <person name="Langlade N.B."/>
        </authorList>
    </citation>
    <scope>NUCLEOTIDE SEQUENCE</scope>
    <source>
        <tissue evidence="2">Leaves</tissue>
    </source>
</reference>
<gene>
    <name evidence="2" type="ORF">HanXRQr2_Chr14g0657881</name>
</gene>
<reference evidence="2" key="2">
    <citation type="submission" date="2020-06" db="EMBL/GenBank/DDBJ databases">
        <title>Helianthus annuus Genome sequencing and assembly Release 2.</title>
        <authorList>
            <person name="Gouzy J."/>
            <person name="Langlade N."/>
            <person name="Munos S."/>
        </authorList>
    </citation>
    <scope>NUCLEOTIDE SEQUENCE</scope>
    <source>
        <tissue evidence="2">Leaves</tissue>
    </source>
</reference>
<dbReference type="EMBL" id="MNCJ02000329">
    <property type="protein sequence ID" value="KAF5770299.1"/>
    <property type="molecule type" value="Genomic_DNA"/>
</dbReference>
<protein>
    <submittedName>
        <fullName evidence="2">Uncharacterized protein</fullName>
    </submittedName>
</protein>
<dbReference type="Proteomes" id="UP000215914">
    <property type="component" value="Unassembled WGS sequence"/>
</dbReference>
<feature type="transmembrane region" description="Helical" evidence="1">
    <location>
        <begin position="9"/>
        <end position="31"/>
    </location>
</feature>
<evidence type="ECO:0000256" key="1">
    <source>
        <dbReference type="SAM" id="Phobius"/>
    </source>
</evidence>